<accession>A0A9E8KKR7</accession>
<dbReference type="Proteomes" id="UP001164472">
    <property type="component" value="Chromosome"/>
</dbReference>
<keyword evidence="6 11" id="KW-0456">Lyase</keyword>
<protein>
    <recommendedName>
        <fullName evidence="8 10">Aminodeoxychorismate lyase</fullName>
        <ecNumber evidence="8 10">4.1.3.38</ecNumber>
    </recommendedName>
</protein>
<evidence type="ECO:0000256" key="6">
    <source>
        <dbReference type="ARBA" id="ARBA00023239"/>
    </source>
</evidence>
<dbReference type="InterPro" id="IPR043131">
    <property type="entry name" value="BCAT-like_N"/>
</dbReference>
<gene>
    <name evidence="11" type="primary">pabC</name>
    <name evidence="11" type="ORF">NNL22_07785</name>
</gene>
<dbReference type="GO" id="GO:0046656">
    <property type="term" value="P:folic acid biosynthetic process"/>
    <property type="evidence" value="ECO:0007669"/>
    <property type="project" value="UniProtKB-KW"/>
</dbReference>
<evidence type="ECO:0000256" key="4">
    <source>
        <dbReference type="ARBA" id="ARBA00022898"/>
    </source>
</evidence>
<evidence type="ECO:0000256" key="1">
    <source>
        <dbReference type="ARBA" id="ARBA00001933"/>
    </source>
</evidence>
<evidence type="ECO:0000256" key="7">
    <source>
        <dbReference type="ARBA" id="ARBA00035633"/>
    </source>
</evidence>
<comment type="similarity">
    <text evidence="2">Belongs to the class-IV pyridoxal-phosphate-dependent aminotransferase family.</text>
</comment>
<comment type="pathway">
    <text evidence="7">Cofactor biosynthesis; tetrahydrofolate biosynthesis; 4-aminobenzoate from chorismate: step 2/2.</text>
</comment>
<dbReference type="PANTHER" id="PTHR42743:SF2">
    <property type="entry name" value="AMINODEOXYCHORISMATE LYASE"/>
    <property type="match status" value="1"/>
</dbReference>
<keyword evidence="12" id="KW-1185">Reference proteome</keyword>
<evidence type="ECO:0000256" key="2">
    <source>
        <dbReference type="ARBA" id="ARBA00009320"/>
    </source>
</evidence>
<dbReference type="GO" id="GO:0008153">
    <property type="term" value="P:4-aminobenzoate biosynthetic process"/>
    <property type="evidence" value="ECO:0007669"/>
    <property type="project" value="UniProtKB-UniRule"/>
</dbReference>
<dbReference type="InterPro" id="IPR001544">
    <property type="entry name" value="Aminotrans_IV"/>
</dbReference>
<sequence length="301" mass="33400">MHSTANQTPLSPILVNGVLSHSVDVFDRGFMYGDGLFETIRVVNGEPLLWRYHLKRLQLGCEKLGLPIDSQLFERLRSGLESVVKEAGRSTEICIVKIVISRGVGGRGYQLPEKVNLTEVVICYPAPEFPQSFGLDGVSLVTCRHRLSENPYLAGIKHLNRLDQVLASRELLSSARVSSGTENLVFEGLMLDQSGYMVEGTKSNILLFEKDTIISPCLNKCGVDGVAKNYIFDCAKSLGLNTRTDKILPSAIFKYSGMAITNSVMGIYPVKELDGVKLPINPVVYHIQQLLNEKLMYEYKV</sequence>
<keyword evidence="4" id="KW-0663">Pyridoxal phosphate</keyword>
<dbReference type="EMBL" id="CP101527">
    <property type="protein sequence ID" value="UZW76476.1"/>
    <property type="molecule type" value="Genomic_DNA"/>
</dbReference>
<dbReference type="InterPro" id="IPR050571">
    <property type="entry name" value="Class-IV_PLP-Dep_Aminotrnsfr"/>
</dbReference>
<evidence type="ECO:0000256" key="3">
    <source>
        <dbReference type="ARBA" id="ARBA00011738"/>
    </source>
</evidence>
<dbReference type="PANTHER" id="PTHR42743">
    <property type="entry name" value="AMINO-ACID AMINOTRANSFERASE"/>
    <property type="match status" value="1"/>
</dbReference>
<dbReference type="RefSeq" id="WP_251811781.1">
    <property type="nucleotide sequence ID" value="NZ_CP101527.1"/>
</dbReference>
<dbReference type="AlphaFoldDB" id="A0A9E8KKR7"/>
<dbReference type="Pfam" id="PF01063">
    <property type="entry name" value="Aminotran_4"/>
    <property type="match status" value="1"/>
</dbReference>
<proteinExistence type="inferred from homology"/>
<dbReference type="KEGG" id="asem:NNL22_07785"/>
<comment type="cofactor">
    <cofactor evidence="1">
        <name>pyridoxal 5'-phosphate</name>
        <dbReference type="ChEBI" id="CHEBI:597326"/>
    </cofactor>
</comment>
<dbReference type="EC" id="4.1.3.38" evidence="8 10"/>
<evidence type="ECO:0000256" key="8">
    <source>
        <dbReference type="ARBA" id="ARBA00035676"/>
    </source>
</evidence>
<dbReference type="InterPro" id="IPR043132">
    <property type="entry name" value="BCAT-like_C"/>
</dbReference>
<name>A0A9E8KKR7_9ALTE</name>
<organism evidence="11 12">
    <name type="scientific">Alkalimarinus sediminis</name>
    <dbReference type="NCBI Taxonomy" id="1632866"/>
    <lineage>
        <taxon>Bacteria</taxon>
        <taxon>Pseudomonadati</taxon>
        <taxon>Pseudomonadota</taxon>
        <taxon>Gammaproteobacteria</taxon>
        <taxon>Alteromonadales</taxon>
        <taxon>Alteromonadaceae</taxon>
        <taxon>Alkalimarinus</taxon>
    </lineage>
</organism>
<evidence type="ECO:0000256" key="5">
    <source>
        <dbReference type="ARBA" id="ARBA00022909"/>
    </source>
</evidence>
<dbReference type="SUPFAM" id="SSF56752">
    <property type="entry name" value="D-aminoacid aminotransferase-like PLP-dependent enzymes"/>
    <property type="match status" value="1"/>
</dbReference>
<dbReference type="InterPro" id="IPR036038">
    <property type="entry name" value="Aminotransferase-like"/>
</dbReference>
<comment type="catalytic activity">
    <reaction evidence="9">
        <text>4-amino-4-deoxychorismate = 4-aminobenzoate + pyruvate + H(+)</text>
        <dbReference type="Rhea" id="RHEA:16201"/>
        <dbReference type="ChEBI" id="CHEBI:15361"/>
        <dbReference type="ChEBI" id="CHEBI:15378"/>
        <dbReference type="ChEBI" id="CHEBI:17836"/>
        <dbReference type="ChEBI" id="CHEBI:58406"/>
        <dbReference type="EC" id="4.1.3.38"/>
    </reaction>
</comment>
<dbReference type="InterPro" id="IPR017824">
    <property type="entry name" value="Aminodeoxychorismate_lyase_IV"/>
</dbReference>
<dbReference type="GO" id="GO:0008696">
    <property type="term" value="F:4-amino-4-deoxychorismate lyase activity"/>
    <property type="evidence" value="ECO:0007669"/>
    <property type="project" value="UniProtKB-UniRule"/>
</dbReference>
<dbReference type="GO" id="GO:0005829">
    <property type="term" value="C:cytosol"/>
    <property type="evidence" value="ECO:0007669"/>
    <property type="project" value="TreeGrafter"/>
</dbReference>
<evidence type="ECO:0000313" key="11">
    <source>
        <dbReference type="EMBL" id="UZW76476.1"/>
    </source>
</evidence>
<dbReference type="Gene3D" id="3.30.470.10">
    <property type="match status" value="1"/>
</dbReference>
<dbReference type="GO" id="GO:0030170">
    <property type="term" value="F:pyridoxal phosphate binding"/>
    <property type="evidence" value="ECO:0007669"/>
    <property type="project" value="InterPro"/>
</dbReference>
<comment type="subunit">
    <text evidence="3">Homodimer.</text>
</comment>
<dbReference type="NCBIfam" id="TIGR03461">
    <property type="entry name" value="pabC_Proteo"/>
    <property type="match status" value="1"/>
</dbReference>
<evidence type="ECO:0000256" key="9">
    <source>
        <dbReference type="ARBA" id="ARBA00049529"/>
    </source>
</evidence>
<reference evidence="11" key="1">
    <citation type="submission" date="2022-07" db="EMBL/GenBank/DDBJ databases">
        <title>Alkalimarinus sp. nov., isolated from gut of a Alitta virens.</title>
        <authorList>
            <person name="Yang A.I."/>
            <person name="Shin N.-R."/>
        </authorList>
    </citation>
    <scope>NUCLEOTIDE SEQUENCE</scope>
    <source>
        <strain evidence="11">FA028</strain>
    </source>
</reference>
<evidence type="ECO:0000256" key="10">
    <source>
        <dbReference type="NCBIfam" id="TIGR03461"/>
    </source>
</evidence>
<evidence type="ECO:0000313" key="12">
    <source>
        <dbReference type="Proteomes" id="UP001164472"/>
    </source>
</evidence>
<keyword evidence="5" id="KW-0289">Folate biosynthesis</keyword>
<dbReference type="Gene3D" id="3.20.10.10">
    <property type="entry name" value="D-amino Acid Aminotransferase, subunit A, domain 2"/>
    <property type="match status" value="1"/>
</dbReference>